<evidence type="ECO:0000256" key="1">
    <source>
        <dbReference type="ARBA" id="ARBA00022529"/>
    </source>
</evidence>
<keyword evidence="1 4" id="KW-0929">Antimicrobial</keyword>
<dbReference type="CDD" id="cd00737">
    <property type="entry name" value="lyz_endolysin_autolysin"/>
    <property type="match status" value="1"/>
</dbReference>
<name>A0A678NU95_9CAUD</name>
<keyword evidence="2 4" id="KW-0081">Bacteriolytic enzyme</keyword>
<dbReference type="GO" id="GO:0003796">
    <property type="term" value="F:lysozyme activity"/>
    <property type="evidence" value="ECO:0007669"/>
    <property type="project" value="UniProtKB-EC"/>
</dbReference>
<comment type="catalytic activity">
    <reaction evidence="4">
        <text>Hydrolysis of (1-&gt;4)-beta-linkages between N-acetylmuramic acid and N-acetyl-D-glucosamine residues in a peptidoglycan and between N-acetyl-D-glucosamine residues in chitodextrins.</text>
        <dbReference type="EC" id="3.2.1.17"/>
    </reaction>
</comment>
<dbReference type="GO" id="GO:0016998">
    <property type="term" value="P:cell wall macromolecule catabolic process"/>
    <property type="evidence" value="ECO:0007669"/>
    <property type="project" value="InterPro"/>
</dbReference>
<dbReference type="GO" id="GO:0042742">
    <property type="term" value="P:defense response to bacterium"/>
    <property type="evidence" value="ECO:0007669"/>
    <property type="project" value="UniProtKB-KW"/>
</dbReference>
<evidence type="ECO:0000256" key="3">
    <source>
        <dbReference type="ARBA" id="ARBA00023200"/>
    </source>
</evidence>
<evidence type="ECO:0000313" key="6">
    <source>
        <dbReference type="Proteomes" id="UP000430332"/>
    </source>
</evidence>
<dbReference type="SUPFAM" id="SSF53955">
    <property type="entry name" value="Lysozyme-like"/>
    <property type="match status" value="1"/>
</dbReference>
<dbReference type="InterPro" id="IPR002196">
    <property type="entry name" value="Glyco_hydro_24"/>
</dbReference>
<dbReference type="Gene3D" id="1.10.530.40">
    <property type="match status" value="1"/>
</dbReference>
<dbReference type="InterPro" id="IPR023346">
    <property type="entry name" value="Lysozyme-like_dom_sf"/>
</dbReference>
<dbReference type="InterPro" id="IPR051018">
    <property type="entry name" value="Bacteriophage_GH24"/>
</dbReference>
<dbReference type="EMBL" id="KY769270">
    <property type="protein sequence ID" value="ARB10988.1"/>
    <property type="molecule type" value="Genomic_DNA"/>
</dbReference>
<gene>
    <name evidence="5" type="ORF">B4963_0018</name>
</gene>
<dbReference type="EC" id="3.2.1.17" evidence="4"/>
<dbReference type="Pfam" id="PF00959">
    <property type="entry name" value="Phage_lysozyme"/>
    <property type="match status" value="1"/>
</dbReference>
<dbReference type="GO" id="GO:0009253">
    <property type="term" value="P:peptidoglycan catabolic process"/>
    <property type="evidence" value="ECO:0007669"/>
    <property type="project" value="InterPro"/>
</dbReference>
<keyword evidence="4" id="KW-0378">Hydrolase</keyword>
<evidence type="ECO:0000313" key="5">
    <source>
        <dbReference type="EMBL" id="ARB10988.1"/>
    </source>
</evidence>
<dbReference type="Proteomes" id="UP000430332">
    <property type="component" value="Segment"/>
</dbReference>
<evidence type="ECO:0000256" key="4">
    <source>
        <dbReference type="RuleBase" id="RU003788"/>
    </source>
</evidence>
<keyword evidence="4" id="KW-0326">Glycosidase</keyword>
<keyword evidence="6" id="KW-1185">Reference proteome</keyword>
<organism evidence="5 6">
    <name type="scientific">Pectobacterium phage phiA41</name>
    <dbReference type="NCBI Taxonomy" id="1965354"/>
    <lineage>
        <taxon>Viruses</taxon>
        <taxon>Duplodnaviria</taxon>
        <taxon>Heunggongvirae</taxon>
        <taxon>Uroviricota</taxon>
        <taxon>Caudoviricetes</taxon>
        <taxon>Schitoviridae</taxon>
        <taxon>Cbunavirus</taxon>
        <taxon>Cbunavirus A41</taxon>
    </lineage>
</organism>
<proteinExistence type="inferred from homology"/>
<comment type="similarity">
    <text evidence="4">Belongs to the glycosyl hydrolase 24 family.</text>
</comment>
<keyword evidence="3" id="KW-1035">Host cytoplasm</keyword>
<dbReference type="PANTHER" id="PTHR38107">
    <property type="match status" value="1"/>
</dbReference>
<sequence>MKMSAEGKKVTKYFESLKLKAYPDPATGGKPWTIGYGHTGPDVYPGLVINQTMADKLLDLDLAKAEAEVNKYSPNLTQGQFDALVDMTFNMGSGFLKPDNINGDFDDFVASGNLIEMRKRIPQFRKAAGKVRKGLVRRRAANVALWDGKSGDEAIKLGVAAV</sequence>
<dbReference type="PANTHER" id="PTHR38107:SF3">
    <property type="entry name" value="LYSOZYME RRRD-RELATED"/>
    <property type="match status" value="1"/>
</dbReference>
<dbReference type="InterPro" id="IPR033907">
    <property type="entry name" value="Endolysin_autolysin"/>
</dbReference>
<accession>A0A678NU95</accession>
<dbReference type="GO" id="GO:0031640">
    <property type="term" value="P:killing of cells of another organism"/>
    <property type="evidence" value="ECO:0007669"/>
    <property type="project" value="UniProtKB-KW"/>
</dbReference>
<reference evidence="5 6" key="1">
    <citation type="submission" date="2017-03" db="EMBL/GenBank/DDBJ databases">
        <title>Isolation and genomic, phenotypic and morphological characterization of the first Podoviridae lytic bacteriophages (phi)A38 and (phi)A41 infecting Pectobacterium wasabiae.</title>
        <authorList>
            <person name="Czajkowski R."/>
            <person name="Smolarska A."/>
            <person name="Rabalski L."/>
            <person name="Narajczyk M."/>
        </authorList>
    </citation>
    <scope>NUCLEOTIDE SEQUENCE [LARGE SCALE GENOMIC DNA]</scope>
</reference>
<dbReference type="InterPro" id="IPR023347">
    <property type="entry name" value="Lysozyme_dom_sf"/>
</dbReference>
<protein>
    <recommendedName>
        <fullName evidence="4">Lysozyme</fullName>
        <ecNumber evidence="4">3.2.1.17</ecNumber>
    </recommendedName>
</protein>
<evidence type="ECO:0000256" key="2">
    <source>
        <dbReference type="ARBA" id="ARBA00022638"/>
    </source>
</evidence>